<organism evidence="9 10">
    <name type="scientific">[Brevibacterium] flavum</name>
    <dbReference type="NCBI Taxonomy" id="92706"/>
    <lineage>
        <taxon>Bacteria</taxon>
        <taxon>Bacillati</taxon>
        <taxon>Actinomycetota</taxon>
        <taxon>Actinomycetes</taxon>
        <taxon>Mycobacteriales</taxon>
        <taxon>Corynebacteriaceae</taxon>
        <taxon>Corynebacterium</taxon>
    </lineage>
</organism>
<dbReference type="RefSeq" id="WP_003863363.1">
    <property type="nucleotide sequence ID" value="NZ_CP011309.1"/>
</dbReference>
<keyword evidence="10" id="KW-1185">Reference proteome</keyword>
<feature type="domain" description="Gram-positive cocci surface proteins LPxTG" evidence="8">
    <location>
        <begin position="474"/>
        <end position="509"/>
    </location>
</feature>
<proteinExistence type="predicted"/>
<dbReference type="PROSITE" id="PS50847">
    <property type="entry name" value="GRAM_POS_ANCHORING"/>
    <property type="match status" value="1"/>
</dbReference>
<evidence type="ECO:0000256" key="4">
    <source>
        <dbReference type="ARBA" id="ARBA00023088"/>
    </source>
</evidence>
<feature type="region of interest" description="Disordered" evidence="5">
    <location>
        <begin position="313"/>
        <end position="343"/>
    </location>
</feature>
<dbReference type="NCBIfam" id="TIGR01167">
    <property type="entry name" value="LPXTG_anchor"/>
    <property type="match status" value="1"/>
</dbReference>
<dbReference type="InterPro" id="IPR019931">
    <property type="entry name" value="LPXTG_anchor"/>
</dbReference>
<accession>A0A0F6Z4S1</accession>
<dbReference type="Pfam" id="PF00746">
    <property type="entry name" value="Gram_pos_anchor"/>
    <property type="match status" value="1"/>
</dbReference>
<gene>
    <name evidence="9" type="ORF">YH66_01455</name>
</gene>
<dbReference type="PATRIC" id="fig|92706.3.peg.298"/>
<dbReference type="SUPFAM" id="SSF117074">
    <property type="entry name" value="Hypothetical protein PA1324"/>
    <property type="match status" value="1"/>
</dbReference>
<dbReference type="EMBL" id="CP011309">
    <property type="protein sequence ID" value="AKF26312.1"/>
    <property type="molecule type" value="Genomic_DNA"/>
</dbReference>
<feature type="signal peptide" evidence="7">
    <location>
        <begin position="1"/>
        <end position="34"/>
    </location>
</feature>
<evidence type="ECO:0000259" key="8">
    <source>
        <dbReference type="PROSITE" id="PS50847"/>
    </source>
</evidence>
<keyword evidence="6" id="KW-1133">Transmembrane helix</keyword>
<evidence type="ECO:0000256" key="2">
    <source>
        <dbReference type="ARBA" id="ARBA00022525"/>
    </source>
</evidence>
<name>A0A0F6Z4S1_9CORY</name>
<keyword evidence="3 7" id="KW-0732">Signal</keyword>
<keyword evidence="4" id="KW-0572">Peptidoglycan-anchor</keyword>
<dbReference type="GO" id="GO:0005975">
    <property type="term" value="P:carbohydrate metabolic process"/>
    <property type="evidence" value="ECO:0007669"/>
    <property type="project" value="UniProtKB-ARBA"/>
</dbReference>
<evidence type="ECO:0000256" key="5">
    <source>
        <dbReference type="SAM" id="MobiDB-lite"/>
    </source>
</evidence>
<dbReference type="Gene3D" id="2.60.40.740">
    <property type="match status" value="1"/>
</dbReference>
<evidence type="ECO:0000256" key="3">
    <source>
        <dbReference type="ARBA" id="ARBA00022729"/>
    </source>
</evidence>
<reference evidence="9 10" key="1">
    <citation type="submission" date="2015-04" db="EMBL/GenBank/DDBJ databases">
        <title>Complete Genome Sequence of Brevibacterium flavum ATCC 15168.</title>
        <authorList>
            <person name="Ahn J."/>
            <person name="Park G."/>
            <person name="Jeon W."/>
            <person name="Jang Y."/>
            <person name="Jang M."/>
            <person name="Lee H."/>
            <person name="Lee H."/>
        </authorList>
    </citation>
    <scope>NUCLEOTIDE SEQUENCE [LARGE SCALE GENOMIC DNA]</scope>
    <source>
        <strain evidence="9 10">ATCC 15168</strain>
    </source>
</reference>
<keyword evidence="6" id="KW-0472">Membrane</keyword>
<protein>
    <submittedName>
        <fullName evidence="9">Membrane protein</fullName>
    </submittedName>
</protein>
<sequence length="509" mass="53054">MTSKSSAFRRLTAAVGTVAVAVAGVISMGQVASAQQATAVGPDQPGAPTHGSLTVHKYVGQEGNAGTGEEISVPGGQPLEGAEFTIWRLGTNDGDSCEPIDLANTNDWAQVPTGAAPRELSAVQNDFCLVDGGTARTTNSAGEYTFGNLDLGLYYVQETDAPANIVSRTAPFYVSIPLPHAQQNWLYDVHVYPKNQEVDAPTKTINSDSDQAGKGLTVGSVVEWTISQTVPALNDGEQYTSATIWDVLNPAELEYAGTTSVSLNGTPLVEGTDYTIDAGVVSWSLTEKKLAEIKAGDTIEVVFTTTVLAVTETGDIDNPGSEGPDKPGYGSEFNGGTTPGGTTPHTYWGQLTVNKGDTGMVNKLAGAEFAVFNNAENGVCAPEAPETDAIATGVSDAEGVVRWNDVTPDNPLGLWIANSSDGEIANPNKDYCLYETKAPSGYVAGPVQKVNITPGTTAKLVVDFENTKKDGPNLPLTGGQGTLMMTIGGLALMLVGAGAVYALRRRNEA</sequence>
<dbReference type="NCBIfam" id="TIGR04226">
    <property type="entry name" value="RrgB_K2N_iso_D2"/>
    <property type="match status" value="1"/>
</dbReference>
<dbReference type="InterPro" id="IPR048052">
    <property type="entry name" value="FM1-like"/>
</dbReference>
<feature type="transmembrane region" description="Helical" evidence="6">
    <location>
        <begin position="483"/>
        <end position="503"/>
    </location>
</feature>
<evidence type="ECO:0000256" key="6">
    <source>
        <dbReference type="SAM" id="Phobius"/>
    </source>
</evidence>
<keyword evidence="6" id="KW-0812">Transmembrane</keyword>
<dbReference type="NCBIfam" id="NF033902">
    <property type="entry name" value="iso_D2_wall_anc"/>
    <property type="match status" value="1"/>
</dbReference>
<keyword evidence="1" id="KW-0134">Cell wall</keyword>
<dbReference type="Gene3D" id="2.60.40.10">
    <property type="entry name" value="Immunoglobulins"/>
    <property type="match status" value="2"/>
</dbReference>
<dbReference type="Pfam" id="PF16555">
    <property type="entry name" value="GramPos_pilinD1"/>
    <property type="match status" value="1"/>
</dbReference>
<dbReference type="InterPro" id="IPR026466">
    <property type="entry name" value="Fim_isopep_form_D2_dom"/>
</dbReference>
<dbReference type="InterPro" id="IPR013783">
    <property type="entry name" value="Ig-like_fold"/>
</dbReference>
<evidence type="ECO:0000256" key="1">
    <source>
        <dbReference type="ARBA" id="ARBA00022512"/>
    </source>
</evidence>
<dbReference type="InterPro" id="IPR032364">
    <property type="entry name" value="GramPos_pilinD1_N"/>
</dbReference>
<dbReference type="SMR" id="A0A0F6Z4S1"/>
<evidence type="ECO:0000313" key="10">
    <source>
        <dbReference type="Proteomes" id="UP000034037"/>
    </source>
</evidence>
<keyword evidence="2" id="KW-0964">Secreted</keyword>
<dbReference type="AlphaFoldDB" id="A0A0F6Z4S1"/>
<evidence type="ECO:0000313" key="9">
    <source>
        <dbReference type="EMBL" id="AKF26312.1"/>
    </source>
</evidence>
<dbReference type="HOGENOM" id="CLU_029024_2_0_11"/>
<feature type="chain" id="PRO_5002512828" evidence="7">
    <location>
        <begin position="35"/>
        <end position="509"/>
    </location>
</feature>
<evidence type="ECO:0000256" key="7">
    <source>
        <dbReference type="SAM" id="SignalP"/>
    </source>
</evidence>
<dbReference type="Proteomes" id="UP000034037">
    <property type="component" value="Chromosome"/>
</dbReference>